<reference evidence="1" key="2">
    <citation type="submission" date="2021-04" db="EMBL/GenBank/DDBJ databases">
        <authorList>
            <person name="Gilroy R."/>
        </authorList>
    </citation>
    <scope>NUCLEOTIDE SEQUENCE</scope>
    <source>
        <strain evidence="1">ChiSxjej1B13-11774</strain>
    </source>
</reference>
<reference evidence="1" key="1">
    <citation type="journal article" date="2021" name="PeerJ">
        <title>Extensive microbial diversity within the chicken gut microbiome revealed by metagenomics and culture.</title>
        <authorList>
            <person name="Gilroy R."/>
            <person name="Ravi A."/>
            <person name="Getino M."/>
            <person name="Pursley I."/>
            <person name="Horton D.L."/>
            <person name="Alikhan N.F."/>
            <person name="Baker D."/>
            <person name="Gharbi K."/>
            <person name="Hall N."/>
            <person name="Watson M."/>
            <person name="Adriaenssens E.M."/>
            <person name="Foster-Nyarko E."/>
            <person name="Jarju S."/>
            <person name="Secka A."/>
            <person name="Antonio M."/>
            <person name="Oren A."/>
            <person name="Chaudhuri R.R."/>
            <person name="La Ragione R."/>
            <person name="Hildebrand F."/>
            <person name="Pallen M.J."/>
        </authorList>
    </citation>
    <scope>NUCLEOTIDE SEQUENCE</scope>
    <source>
        <strain evidence="1">ChiSxjej1B13-11774</strain>
    </source>
</reference>
<name>A0A9D2EP90_9FIRM</name>
<dbReference type="AlphaFoldDB" id="A0A9D2EP90"/>
<evidence type="ECO:0000313" key="1">
    <source>
        <dbReference type="EMBL" id="HIZ41383.1"/>
    </source>
</evidence>
<comment type="caution">
    <text evidence="1">The sequence shown here is derived from an EMBL/GenBank/DDBJ whole genome shotgun (WGS) entry which is preliminary data.</text>
</comment>
<dbReference type="Proteomes" id="UP000824048">
    <property type="component" value="Unassembled WGS sequence"/>
</dbReference>
<protein>
    <submittedName>
        <fullName evidence="1">TnpV protein</fullName>
    </submittedName>
</protein>
<dbReference type="InterPro" id="IPR026989">
    <property type="entry name" value="TnpV"/>
</dbReference>
<dbReference type="EMBL" id="DXBP01000018">
    <property type="protein sequence ID" value="HIZ41383.1"/>
    <property type="molecule type" value="Genomic_DNA"/>
</dbReference>
<evidence type="ECO:0000313" key="2">
    <source>
        <dbReference type="Proteomes" id="UP000824048"/>
    </source>
</evidence>
<accession>A0A9D2EP90</accession>
<sequence length="125" mass="14628">MEELRQTIQEQGIRYQLKGDYYLPVLELPEESRPIGRWGRLHKAYLKNQRPILYQSLLLSGKLYTVLADLNEQAAERCSLIIRQMAEAEGITEELKANDPMRWVQAMNSIRSRAEEIIQAEMIYC</sequence>
<organism evidence="1 2">
    <name type="scientific">Candidatus Gemmiger excrementigallinarum</name>
    <dbReference type="NCBI Taxonomy" id="2838609"/>
    <lineage>
        <taxon>Bacteria</taxon>
        <taxon>Bacillati</taxon>
        <taxon>Bacillota</taxon>
        <taxon>Clostridia</taxon>
        <taxon>Eubacteriales</taxon>
        <taxon>Gemmiger</taxon>
    </lineage>
</organism>
<gene>
    <name evidence="1" type="ORF">H9811_02355</name>
</gene>
<dbReference type="Pfam" id="PF14198">
    <property type="entry name" value="TnpV"/>
    <property type="match status" value="1"/>
</dbReference>
<proteinExistence type="predicted"/>